<reference evidence="1 2" key="1">
    <citation type="submission" date="2018-10" db="EMBL/GenBank/DDBJ databases">
        <title>Fifty Aureobasidium pullulans genomes reveal a recombining polyextremotolerant generalist.</title>
        <authorList>
            <person name="Gostincar C."/>
            <person name="Turk M."/>
            <person name="Zajc J."/>
            <person name="Gunde-Cimerman N."/>
        </authorList>
    </citation>
    <scope>NUCLEOTIDE SEQUENCE [LARGE SCALE GENOMIC DNA]</scope>
    <source>
        <strain evidence="1 2">EXF-3380</strain>
    </source>
</reference>
<feature type="non-terminal residue" evidence="1">
    <location>
        <position position="1"/>
    </location>
</feature>
<dbReference type="Proteomes" id="UP000304947">
    <property type="component" value="Unassembled WGS sequence"/>
</dbReference>
<evidence type="ECO:0000313" key="1">
    <source>
        <dbReference type="EMBL" id="TIA26296.1"/>
    </source>
</evidence>
<organism evidence="1 2">
    <name type="scientific">Aureobasidium pullulans</name>
    <name type="common">Black yeast</name>
    <name type="synonym">Pullularia pullulans</name>
    <dbReference type="NCBI Taxonomy" id="5580"/>
    <lineage>
        <taxon>Eukaryota</taxon>
        <taxon>Fungi</taxon>
        <taxon>Dikarya</taxon>
        <taxon>Ascomycota</taxon>
        <taxon>Pezizomycotina</taxon>
        <taxon>Dothideomycetes</taxon>
        <taxon>Dothideomycetidae</taxon>
        <taxon>Dothideales</taxon>
        <taxon>Saccotheciaceae</taxon>
        <taxon>Aureobasidium</taxon>
    </lineage>
</organism>
<name>A0A4T0AXM3_AURPU</name>
<evidence type="ECO:0000313" key="2">
    <source>
        <dbReference type="Proteomes" id="UP000304947"/>
    </source>
</evidence>
<dbReference type="EMBL" id="QZBU01003655">
    <property type="protein sequence ID" value="TIA26296.1"/>
    <property type="molecule type" value="Genomic_DNA"/>
</dbReference>
<proteinExistence type="predicted"/>
<sequence length="413" mass="44425">AGHLDKVQDIADQPAWRQIYLYKAATARTNPAPTTSFQVSIDIKAAPPVLVGEDVAPAAVPEPDDDVVVMPAADELADEEPEAELDTLEDDPVDMVDDTVVPDPPVVAVVAVAAARPGESWRLAAWFSFEAVKLNVVLAASMSEPGPGVPRDLPATQSLNPRVLTALAPMLPVMTRLSLIMMIPVLLFETNVKKTTTSRSHPLYLRHVSHVESALRTKHFLPMGSPLAGSDGLVALSATSASQATESCAPRQLAISVHLSVLCATTFVLAVKPAKKNSSLAEGSLDALVAPLDLETSQAATTLIFYASDLNLSSILRYVRLLLPTLENRSQVRNTLPKANASMISLRIFIANWTMRLGMMETKRLLSSLNLPTPILITLSKVKTWQKKLSGGIEMGKITDGEGGWSYHTCARM</sequence>
<dbReference type="AlphaFoldDB" id="A0A4T0AXM3"/>
<accession>A0A4T0AXM3</accession>
<comment type="caution">
    <text evidence="1">The sequence shown here is derived from an EMBL/GenBank/DDBJ whole genome shotgun (WGS) entry which is preliminary data.</text>
</comment>
<protein>
    <submittedName>
        <fullName evidence="1">Uncharacterized protein</fullName>
    </submittedName>
</protein>
<gene>
    <name evidence="1" type="ORF">D6C83_07928</name>
</gene>